<dbReference type="CDD" id="cd13136">
    <property type="entry name" value="MATE_DinF_like"/>
    <property type="match status" value="1"/>
</dbReference>
<dbReference type="EMBL" id="JACJSK010000003">
    <property type="protein sequence ID" value="MBD2542861.1"/>
    <property type="molecule type" value="Genomic_DNA"/>
</dbReference>
<organism evidence="11 12">
    <name type="scientific">Planktothricoides raciborskii FACHB-1370</name>
    <dbReference type="NCBI Taxonomy" id="2949576"/>
    <lineage>
        <taxon>Bacteria</taxon>
        <taxon>Bacillati</taxon>
        <taxon>Cyanobacteriota</taxon>
        <taxon>Cyanophyceae</taxon>
        <taxon>Oscillatoriophycideae</taxon>
        <taxon>Oscillatoriales</taxon>
        <taxon>Oscillatoriaceae</taxon>
        <taxon>Planktothricoides</taxon>
    </lineage>
</organism>
<keyword evidence="6 10" id="KW-0812">Transmembrane</keyword>
<evidence type="ECO:0000256" key="3">
    <source>
        <dbReference type="ARBA" id="ARBA00010199"/>
    </source>
</evidence>
<evidence type="ECO:0000313" key="12">
    <source>
        <dbReference type="Proteomes" id="UP000641954"/>
    </source>
</evidence>
<name>A0ABR8E7Z9_9CYAN</name>
<evidence type="ECO:0000256" key="5">
    <source>
        <dbReference type="ARBA" id="ARBA00022448"/>
    </source>
</evidence>
<comment type="similarity">
    <text evidence="3">Belongs to the multi antimicrobial extrusion (MATE) (TC 2.A.66.1) family.</text>
</comment>
<evidence type="ECO:0000256" key="1">
    <source>
        <dbReference type="ARBA" id="ARBA00003408"/>
    </source>
</evidence>
<gene>
    <name evidence="11" type="ORF">H6G72_03110</name>
</gene>
<keyword evidence="7 10" id="KW-1133">Transmembrane helix</keyword>
<feature type="transmembrane region" description="Helical" evidence="10">
    <location>
        <begin position="194"/>
        <end position="214"/>
    </location>
</feature>
<evidence type="ECO:0000313" key="11">
    <source>
        <dbReference type="EMBL" id="MBD2542861.1"/>
    </source>
</evidence>
<feature type="transmembrane region" description="Helical" evidence="10">
    <location>
        <begin position="240"/>
        <end position="259"/>
    </location>
</feature>
<comment type="caution">
    <text evidence="11">The sequence shown here is derived from an EMBL/GenBank/DDBJ whole genome shotgun (WGS) entry which is preliminary data.</text>
</comment>
<dbReference type="PANTHER" id="PTHR43298:SF2">
    <property type="entry name" value="FMN_FAD EXPORTER YEEO-RELATED"/>
    <property type="match status" value="1"/>
</dbReference>
<dbReference type="Pfam" id="PF01554">
    <property type="entry name" value="MatE"/>
    <property type="match status" value="2"/>
</dbReference>
<evidence type="ECO:0000256" key="10">
    <source>
        <dbReference type="SAM" id="Phobius"/>
    </source>
</evidence>
<evidence type="ECO:0000256" key="4">
    <source>
        <dbReference type="ARBA" id="ARBA00020268"/>
    </source>
</evidence>
<accession>A0ABR8E7Z9</accession>
<keyword evidence="5" id="KW-0813">Transport</keyword>
<dbReference type="RefSeq" id="WP_190877173.1">
    <property type="nucleotide sequence ID" value="NZ_JACJSK010000003.1"/>
</dbReference>
<feature type="transmembrane region" description="Helical" evidence="10">
    <location>
        <begin position="41"/>
        <end position="58"/>
    </location>
</feature>
<proteinExistence type="inferred from homology"/>
<feature type="transmembrane region" description="Helical" evidence="10">
    <location>
        <begin position="306"/>
        <end position="332"/>
    </location>
</feature>
<dbReference type="PANTHER" id="PTHR43298">
    <property type="entry name" value="MULTIDRUG RESISTANCE PROTEIN NORM-RELATED"/>
    <property type="match status" value="1"/>
</dbReference>
<dbReference type="Proteomes" id="UP000641954">
    <property type="component" value="Unassembled WGS sequence"/>
</dbReference>
<feature type="transmembrane region" description="Helical" evidence="10">
    <location>
        <begin position="271"/>
        <end position="294"/>
    </location>
</feature>
<keyword evidence="8 10" id="KW-0472">Membrane</keyword>
<dbReference type="InterPro" id="IPR050222">
    <property type="entry name" value="MATE_MdtK"/>
</dbReference>
<evidence type="ECO:0000256" key="9">
    <source>
        <dbReference type="ARBA" id="ARBA00031636"/>
    </source>
</evidence>
<comment type="subcellular location">
    <subcellularLocation>
        <location evidence="2">Membrane</location>
        <topology evidence="2">Multi-pass membrane protein</topology>
    </subcellularLocation>
</comment>
<protein>
    <recommendedName>
        <fullName evidence="4">Probable multidrug resistance protein NorM</fullName>
    </recommendedName>
    <alternativeName>
        <fullName evidence="9">Multidrug-efflux transporter</fullName>
    </alternativeName>
</protein>
<feature type="transmembrane region" description="Helical" evidence="10">
    <location>
        <begin position="160"/>
        <end position="182"/>
    </location>
</feature>
<feature type="transmembrane region" description="Helical" evidence="10">
    <location>
        <begin position="129"/>
        <end position="153"/>
    </location>
</feature>
<comment type="function">
    <text evidence="1">Multidrug efflux pump.</text>
</comment>
<feature type="transmembrane region" description="Helical" evidence="10">
    <location>
        <begin position="352"/>
        <end position="373"/>
    </location>
</feature>
<feature type="transmembrane region" description="Helical" evidence="10">
    <location>
        <begin position="14"/>
        <end position="35"/>
    </location>
</feature>
<evidence type="ECO:0000256" key="7">
    <source>
        <dbReference type="ARBA" id="ARBA00022989"/>
    </source>
</evidence>
<dbReference type="InterPro" id="IPR002528">
    <property type="entry name" value="MATE_fam"/>
</dbReference>
<evidence type="ECO:0000256" key="8">
    <source>
        <dbReference type="ARBA" id="ARBA00023136"/>
    </source>
</evidence>
<evidence type="ECO:0000256" key="6">
    <source>
        <dbReference type="ARBA" id="ARBA00022692"/>
    </source>
</evidence>
<feature type="transmembrane region" description="Helical" evidence="10">
    <location>
        <begin position="410"/>
        <end position="433"/>
    </location>
</feature>
<dbReference type="NCBIfam" id="TIGR00797">
    <property type="entry name" value="matE"/>
    <property type="match status" value="1"/>
</dbReference>
<dbReference type="InterPro" id="IPR044644">
    <property type="entry name" value="DinF-like"/>
</dbReference>
<evidence type="ECO:0000256" key="2">
    <source>
        <dbReference type="ARBA" id="ARBA00004141"/>
    </source>
</evidence>
<reference evidence="11 12" key="1">
    <citation type="journal article" date="2020" name="ISME J.">
        <title>Comparative genomics reveals insights into cyanobacterial evolution and habitat adaptation.</title>
        <authorList>
            <person name="Chen M.Y."/>
            <person name="Teng W.K."/>
            <person name="Zhao L."/>
            <person name="Hu C.X."/>
            <person name="Zhou Y.K."/>
            <person name="Han B.P."/>
            <person name="Song L.R."/>
            <person name="Shu W.S."/>
        </authorList>
    </citation>
    <scope>NUCLEOTIDE SEQUENCE [LARGE SCALE GENOMIC DNA]</scope>
    <source>
        <strain evidence="11 12">FACHB-1370</strain>
    </source>
</reference>
<sequence length="448" mass="49194">MFQYDFLNRFLKTATVNIVSNITIPLSGAISVAFLGHLSNISYLEGVALGSIVLSFLYESCSFIKSGTTVITSQAVGRNDREAILLAGIQNVLIALALGLLFLLLQYPLKQLGFLLLNATTEVKLASIAYFNTGIWGAPAVLSNLALIGWLLGREQNHKVLLLTIVGNVSNVALNYLYIVLWDWSSMGAGLSQAISQYLTLLLGILMISCEVSLKEVGALMEKYFDFSVFRTTLDLNRNLSVRAVVIVSIFVLFNAFSATREIDMLAENVLLLQIVAISMYMCDGVEYATVSLIGQFEGQGASHKFIPLLQIALATNLVIALIISLVAGFFPAPIIHLFTNHSELIDTTKTYLPWTFIVIIGSSVAYILDGYCSGLGEGVAIRNTYLVSGLLGLIFLSLATFYFHSNHFLWLALFIFMLCCILILGMQIPMTWRDSPMSEQKKEAVSN</sequence>
<feature type="transmembrane region" description="Helical" evidence="10">
    <location>
        <begin position="385"/>
        <end position="404"/>
    </location>
</feature>
<keyword evidence="12" id="KW-1185">Reference proteome</keyword>
<feature type="transmembrane region" description="Helical" evidence="10">
    <location>
        <begin position="83"/>
        <end position="109"/>
    </location>
</feature>